<dbReference type="Pfam" id="PF00512">
    <property type="entry name" value="HisKA"/>
    <property type="match status" value="1"/>
</dbReference>
<comment type="catalytic activity">
    <reaction evidence="1">
        <text>ATP + protein L-histidine = ADP + protein N-phospho-L-histidine.</text>
        <dbReference type="EC" id="2.7.13.3"/>
    </reaction>
</comment>
<dbReference type="SUPFAM" id="SSF47384">
    <property type="entry name" value="Homodimeric domain of signal transducing histidine kinase"/>
    <property type="match status" value="1"/>
</dbReference>
<evidence type="ECO:0000256" key="8">
    <source>
        <dbReference type="ARBA" id="ARBA00022840"/>
    </source>
</evidence>
<keyword evidence="4" id="KW-0597">Phosphoprotein</keyword>
<dbReference type="InterPro" id="IPR036890">
    <property type="entry name" value="HATPase_C_sf"/>
</dbReference>
<evidence type="ECO:0000256" key="10">
    <source>
        <dbReference type="SAM" id="Phobius"/>
    </source>
</evidence>
<dbReference type="InterPro" id="IPR050351">
    <property type="entry name" value="BphY/WalK/GraS-like"/>
</dbReference>
<name>A0A398AWX7_9BACI</name>
<accession>A0A398AWX7</accession>
<dbReference type="PROSITE" id="PS50109">
    <property type="entry name" value="HIS_KIN"/>
    <property type="match status" value="1"/>
</dbReference>
<keyword evidence="5" id="KW-0808">Transferase</keyword>
<feature type="transmembrane region" description="Helical" evidence="10">
    <location>
        <begin position="12"/>
        <end position="31"/>
    </location>
</feature>
<dbReference type="Pfam" id="PF02518">
    <property type="entry name" value="HATPase_c"/>
    <property type="match status" value="1"/>
</dbReference>
<dbReference type="GO" id="GO:0016036">
    <property type="term" value="P:cellular response to phosphate starvation"/>
    <property type="evidence" value="ECO:0007669"/>
    <property type="project" value="TreeGrafter"/>
</dbReference>
<dbReference type="SMART" id="SM00387">
    <property type="entry name" value="HATPase_c"/>
    <property type="match status" value="1"/>
</dbReference>
<dbReference type="GO" id="GO:0005524">
    <property type="term" value="F:ATP binding"/>
    <property type="evidence" value="ECO:0007669"/>
    <property type="project" value="UniProtKB-KW"/>
</dbReference>
<keyword evidence="13" id="KW-1185">Reference proteome</keyword>
<dbReference type="FunFam" id="3.30.565.10:FF:000006">
    <property type="entry name" value="Sensor histidine kinase WalK"/>
    <property type="match status" value="1"/>
</dbReference>
<dbReference type="Gene3D" id="3.30.565.10">
    <property type="entry name" value="Histidine kinase-like ATPase, C-terminal domain"/>
    <property type="match status" value="1"/>
</dbReference>
<evidence type="ECO:0000259" key="11">
    <source>
        <dbReference type="PROSITE" id="PS50109"/>
    </source>
</evidence>
<evidence type="ECO:0000256" key="6">
    <source>
        <dbReference type="ARBA" id="ARBA00022741"/>
    </source>
</evidence>
<evidence type="ECO:0000256" key="4">
    <source>
        <dbReference type="ARBA" id="ARBA00022553"/>
    </source>
</evidence>
<organism evidence="12 13">
    <name type="scientific">Peribacillus asahii</name>
    <dbReference type="NCBI Taxonomy" id="228899"/>
    <lineage>
        <taxon>Bacteria</taxon>
        <taxon>Bacillati</taxon>
        <taxon>Bacillota</taxon>
        <taxon>Bacilli</taxon>
        <taxon>Bacillales</taxon>
        <taxon>Bacillaceae</taxon>
        <taxon>Peribacillus</taxon>
    </lineage>
</organism>
<dbReference type="PANTHER" id="PTHR45453:SF1">
    <property type="entry name" value="PHOSPHATE REGULON SENSOR PROTEIN PHOR"/>
    <property type="match status" value="1"/>
</dbReference>
<gene>
    <name evidence="12" type="ORF">D1953_18960</name>
</gene>
<comment type="subcellular location">
    <subcellularLocation>
        <location evidence="2">Cell membrane</location>
        <topology evidence="2">Multi-pass membrane protein</topology>
    </subcellularLocation>
</comment>
<dbReference type="InterPro" id="IPR005467">
    <property type="entry name" value="His_kinase_dom"/>
</dbReference>
<reference evidence="12 13" key="1">
    <citation type="submission" date="2018-08" db="EMBL/GenBank/DDBJ databases">
        <title>Bacillus jemisoniae sp. nov., Bacillus chryseoplanitiae sp. nov., Bacillus resnikiae sp. nov., and Bacillus frankliniae sp. nov., isolated from Viking spacecraft and associated surfaces.</title>
        <authorList>
            <person name="Seuylemezian A."/>
            <person name="Vaishampayan P."/>
        </authorList>
    </citation>
    <scope>NUCLEOTIDE SEQUENCE [LARGE SCALE GENOMIC DNA]</scope>
    <source>
        <strain evidence="12 13">MA001</strain>
    </source>
</reference>
<dbReference type="InterPro" id="IPR004358">
    <property type="entry name" value="Sig_transdc_His_kin-like_C"/>
</dbReference>
<dbReference type="FunFam" id="1.10.287.130:FF:000036">
    <property type="entry name" value="Two-component sensor histidine kinase"/>
    <property type="match status" value="1"/>
</dbReference>
<evidence type="ECO:0000256" key="9">
    <source>
        <dbReference type="ARBA" id="ARBA00023012"/>
    </source>
</evidence>
<dbReference type="InterPro" id="IPR003594">
    <property type="entry name" value="HATPase_dom"/>
</dbReference>
<dbReference type="RefSeq" id="WP_119118715.1">
    <property type="nucleotide sequence ID" value="NZ_QWVS01000054.1"/>
</dbReference>
<dbReference type="PRINTS" id="PR00344">
    <property type="entry name" value="BCTRLSENSOR"/>
</dbReference>
<dbReference type="CDD" id="cd00075">
    <property type="entry name" value="HATPase"/>
    <property type="match status" value="1"/>
</dbReference>
<evidence type="ECO:0000313" key="12">
    <source>
        <dbReference type="EMBL" id="RID82081.1"/>
    </source>
</evidence>
<keyword evidence="10" id="KW-0812">Transmembrane</keyword>
<feature type="domain" description="Histidine kinase" evidence="11">
    <location>
        <begin position="188"/>
        <end position="404"/>
    </location>
</feature>
<dbReference type="GO" id="GO:0000155">
    <property type="term" value="F:phosphorelay sensor kinase activity"/>
    <property type="evidence" value="ECO:0007669"/>
    <property type="project" value="InterPro"/>
</dbReference>
<protein>
    <recommendedName>
        <fullName evidence="3">histidine kinase</fullName>
        <ecNumber evidence="3">2.7.13.3</ecNumber>
    </recommendedName>
</protein>
<dbReference type="InterPro" id="IPR003661">
    <property type="entry name" value="HisK_dim/P_dom"/>
</dbReference>
<dbReference type="Gene3D" id="1.10.287.130">
    <property type="match status" value="1"/>
</dbReference>
<evidence type="ECO:0000256" key="7">
    <source>
        <dbReference type="ARBA" id="ARBA00022777"/>
    </source>
</evidence>
<feature type="transmembrane region" description="Helical" evidence="10">
    <location>
        <begin position="145"/>
        <end position="168"/>
    </location>
</feature>
<dbReference type="GO" id="GO:0005886">
    <property type="term" value="C:plasma membrane"/>
    <property type="evidence" value="ECO:0007669"/>
    <property type="project" value="UniProtKB-SubCell"/>
</dbReference>
<evidence type="ECO:0000256" key="2">
    <source>
        <dbReference type="ARBA" id="ARBA00004651"/>
    </source>
</evidence>
<dbReference type="EMBL" id="QWVS01000054">
    <property type="protein sequence ID" value="RID82081.1"/>
    <property type="molecule type" value="Genomic_DNA"/>
</dbReference>
<keyword evidence="10" id="KW-1133">Transmembrane helix</keyword>
<dbReference type="SMART" id="SM00388">
    <property type="entry name" value="HisKA"/>
    <property type="match status" value="1"/>
</dbReference>
<sequence>MFQKTRLRLTILNSIVFIIIIILLSRIIYFYTETQVYREVDESLLQQMDSGRLKLRSGEFLLGPGPSVIIWGPEQTILEPQLSQDNFFKVNEEKFYPTQFDEIEEIRVQGATYRALSTKVDTEYGKVIIQFIRNVDAERVMLDQLFMILLVGGGLGSLVAIAAGYFLAGKALIPIKKSWEQQQRFVSDASHEIRTPLAVIQSRTDLLFQSPNATIQEKAVDISIISKEVRRLNKLVNGLLTLTRTDSNQMEVKKANFFLDELIAEIVEHYADIAFFQKKTMTSYVPEQIVFLGDKERIHQLLVILIDNALKFTHEGCGIHLSCTKNASSIQLVVEDNGQGIPQADIPRIFDRFYQVEQSRTANEGSGLGLSIAKWIVETHQGTIKVTSEENKKTRFEMNFPRNQKNK</sequence>
<dbReference type="EC" id="2.7.13.3" evidence="3"/>
<keyword evidence="7 12" id="KW-0418">Kinase</keyword>
<dbReference type="SUPFAM" id="SSF55874">
    <property type="entry name" value="ATPase domain of HSP90 chaperone/DNA topoisomerase II/histidine kinase"/>
    <property type="match status" value="1"/>
</dbReference>
<evidence type="ECO:0000256" key="5">
    <source>
        <dbReference type="ARBA" id="ARBA00022679"/>
    </source>
</evidence>
<dbReference type="CDD" id="cd00082">
    <property type="entry name" value="HisKA"/>
    <property type="match status" value="1"/>
</dbReference>
<keyword evidence="10" id="KW-0472">Membrane</keyword>
<keyword evidence="8" id="KW-0067">ATP-binding</keyword>
<dbReference type="GO" id="GO:0004721">
    <property type="term" value="F:phosphoprotein phosphatase activity"/>
    <property type="evidence" value="ECO:0007669"/>
    <property type="project" value="TreeGrafter"/>
</dbReference>
<evidence type="ECO:0000313" key="13">
    <source>
        <dbReference type="Proteomes" id="UP000266016"/>
    </source>
</evidence>
<dbReference type="Proteomes" id="UP000266016">
    <property type="component" value="Unassembled WGS sequence"/>
</dbReference>
<dbReference type="AlphaFoldDB" id="A0A398AWX7"/>
<keyword evidence="6" id="KW-0547">Nucleotide-binding</keyword>
<dbReference type="PANTHER" id="PTHR45453">
    <property type="entry name" value="PHOSPHATE REGULON SENSOR PROTEIN PHOR"/>
    <property type="match status" value="1"/>
</dbReference>
<proteinExistence type="predicted"/>
<comment type="caution">
    <text evidence="12">The sequence shown here is derived from an EMBL/GenBank/DDBJ whole genome shotgun (WGS) entry which is preliminary data.</text>
</comment>
<keyword evidence="9" id="KW-0902">Two-component regulatory system</keyword>
<dbReference type="InterPro" id="IPR036097">
    <property type="entry name" value="HisK_dim/P_sf"/>
</dbReference>
<evidence type="ECO:0000256" key="3">
    <source>
        <dbReference type="ARBA" id="ARBA00012438"/>
    </source>
</evidence>
<evidence type="ECO:0000256" key="1">
    <source>
        <dbReference type="ARBA" id="ARBA00000085"/>
    </source>
</evidence>